<dbReference type="Pfam" id="PF13472">
    <property type="entry name" value="Lipase_GDSL_2"/>
    <property type="match status" value="1"/>
</dbReference>
<dbReference type="PANTHER" id="PTHR43695:SF2">
    <property type="entry name" value="PUTATIVE (AFU_ORTHOLOGUE AFUA_2G17250)-RELATED"/>
    <property type="match status" value="1"/>
</dbReference>
<dbReference type="eggNOG" id="COG2755">
    <property type="taxonomic scope" value="Bacteria"/>
</dbReference>
<accession>A0A086ZWP8</accession>
<dbReference type="STRING" id="1437608.GCA_000771645_00340"/>
<feature type="region of interest" description="Disordered" evidence="1">
    <location>
        <begin position="514"/>
        <end position="559"/>
    </location>
</feature>
<dbReference type="InterPro" id="IPR037459">
    <property type="entry name" value="RhgT-like"/>
</dbReference>
<dbReference type="InterPro" id="IPR013830">
    <property type="entry name" value="SGNH_hydro"/>
</dbReference>
<evidence type="ECO:0000256" key="1">
    <source>
        <dbReference type="SAM" id="MobiDB-lite"/>
    </source>
</evidence>
<evidence type="ECO:0000259" key="2">
    <source>
        <dbReference type="Pfam" id="PF13472"/>
    </source>
</evidence>
<evidence type="ECO:0000313" key="4">
    <source>
        <dbReference type="Proteomes" id="UP000029108"/>
    </source>
</evidence>
<feature type="domain" description="SGNH hydrolase-type esterase" evidence="2">
    <location>
        <begin position="198"/>
        <end position="349"/>
    </location>
</feature>
<dbReference type="Proteomes" id="UP000029108">
    <property type="component" value="Unassembled WGS sequence"/>
</dbReference>
<dbReference type="InterPro" id="IPR036514">
    <property type="entry name" value="SGNH_hydro_sf"/>
</dbReference>
<comment type="caution">
    <text evidence="3">The sequence shown here is derived from an EMBL/GenBank/DDBJ whole genome shotgun (WGS) entry which is preliminary data.</text>
</comment>
<keyword evidence="4" id="KW-1185">Reference proteome</keyword>
<dbReference type="GO" id="GO:0016787">
    <property type="term" value="F:hydrolase activity"/>
    <property type="evidence" value="ECO:0007669"/>
    <property type="project" value="InterPro"/>
</dbReference>
<dbReference type="Gene3D" id="3.40.50.1110">
    <property type="entry name" value="SGNH hydrolase"/>
    <property type="match status" value="1"/>
</dbReference>
<feature type="compositionally biased region" description="Polar residues" evidence="1">
    <location>
        <begin position="541"/>
        <end position="552"/>
    </location>
</feature>
<evidence type="ECO:0000313" key="3">
    <source>
        <dbReference type="EMBL" id="KFI50948.1"/>
    </source>
</evidence>
<dbReference type="SUPFAM" id="SSF52266">
    <property type="entry name" value="SGNH hydrolase"/>
    <property type="match status" value="1"/>
</dbReference>
<dbReference type="PANTHER" id="PTHR43695">
    <property type="entry name" value="PUTATIVE (AFU_ORTHOLOGUE AFUA_2G17250)-RELATED"/>
    <property type="match status" value="1"/>
</dbReference>
<dbReference type="EMBL" id="JGYN01000011">
    <property type="protein sequence ID" value="KFI50948.1"/>
    <property type="molecule type" value="Genomic_DNA"/>
</dbReference>
<organism evidence="3 4">
    <name type="scientific">Bifidobacterium biavatii DSM 23969</name>
    <dbReference type="NCBI Taxonomy" id="1437608"/>
    <lineage>
        <taxon>Bacteria</taxon>
        <taxon>Bacillati</taxon>
        <taxon>Actinomycetota</taxon>
        <taxon>Actinomycetes</taxon>
        <taxon>Bifidobacteriales</taxon>
        <taxon>Bifidobacteriaceae</taxon>
        <taxon>Bifidobacterium</taxon>
    </lineage>
</organism>
<dbReference type="Gene3D" id="2.60.120.430">
    <property type="entry name" value="Galactose-binding lectin"/>
    <property type="match status" value="1"/>
</dbReference>
<protein>
    <submittedName>
        <fullName evidence="3">Carbohydrate esterase, Family 12</fullName>
    </submittedName>
</protein>
<sequence>MFHQGFAFSTTDVPTALRKMAGDASESMIRVMDDDEYDAAHGYGWVGERARQCEPLLSNAEIAGGFEPVGHARMQRQRTAATTDVSPADLPVPLSFAVRVPADGNYRVSLTLDTARMTAAIDDEIVVYVQERRLVYRGPVPSDGRLPDIVANVGAFVPDAIGKPVDHRLLVVTVVARRPIVASLDVRDANVPTLYLAGDSTVTDTTAHPPLRFGRSHTGWGASLPAFLDAGVAVANHARSGLSTTMFRNDGHYAPVRQEIHTGDFLLLQFGHNDQKDPLLRADGGYADQLAQFVREARSAGAYPLLVTPLTRNTWTPDGTYADLLADFANACITLGCRLNVPVLDLHRVSMEFITAIGVEDVKPYFRPGDVTHTNEFGSYLVAGAVARLLANACVDPSLPQAYHDLAAHVTAGFGPWSPSDAPTEPDPSDDADATLTHVDQFLRPYDPLADAANGDDADAVLTRDHAVAIASDVAGLVPVYYYDGGLADVDADNPYATQLQSALMNGLIPASMLSDDSSSGNDDSHADIGRGNGENERPRVSTQASKVQKSMASRPYLHPNAPVDLENMLVLATRIWLTKHVAGPLPACPYDNACSPANRRSIRLACVLGLLSPDSSADLRPRHRPHGRRPAASSARLTTNRRETGHQEPAMRDMK</sequence>
<feature type="compositionally biased region" description="Basic and acidic residues" evidence="1">
    <location>
        <begin position="523"/>
        <end position="540"/>
    </location>
</feature>
<gene>
    <name evidence="3" type="ORF">BBIA_1988</name>
</gene>
<dbReference type="CDD" id="cd01821">
    <property type="entry name" value="Rhamnogalacturan_acetylesterase_like"/>
    <property type="match status" value="1"/>
</dbReference>
<proteinExistence type="predicted"/>
<feature type="region of interest" description="Disordered" evidence="1">
    <location>
        <begin position="614"/>
        <end position="656"/>
    </location>
</feature>
<dbReference type="AlphaFoldDB" id="A0A086ZWP8"/>
<feature type="compositionally biased region" description="Basic and acidic residues" evidence="1">
    <location>
        <begin position="641"/>
        <end position="656"/>
    </location>
</feature>
<reference evidence="3 4" key="1">
    <citation type="submission" date="2014-03" db="EMBL/GenBank/DDBJ databases">
        <title>Genomics of Bifidobacteria.</title>
        <authorList>
            <person name="Ventura M."/>
            <person name="Milani C."/>
            <person name="Lugli G.A."/>
        </authorList>
    </citation>
    <scope>NUCLEOTIDE SEQUENCE [LARGE SCALE GENOMIC DNA]</scope>
    <source>
        <strain evidence="3 4">DSM 23969</strain>
    </source>
</reference>
<name>A0A086ZWP8_9BIFI</name>